<dbReference type="AlphaFoldDB" id="G0UP76"/>
<reference evidence="2" key="1">
    <citation type="journal article" date="2012" name="Proc. Natl. Acad. Sci. U.S.A.">
        <title>Antigenic diversity is generated by distinct evolutionary mechanisms in African trypanosome species.</title>
        <authorList>
            <person name="Jackson A.P."/>
            <person name="Berry A."/>
            <person name="Aslett M."/>
            <person name="Allison H.C."/>
            <person name="Burton P."/>
            <person name="Vavrova-Anderson J."/>
            <person name="Brown R."/>
            <person name="Browne H."/>
            <person name="Corton N."/>
            <person name="Hauser H."/>
            <person name="Gamble J."/>
            <person name="Gilderthorp R."/>
            <person name="Marcello L."/>
            <person name="McQuillan J."/>
            <person name="Otto T.D."/>
            <person name="Quail M.A."/>
            <person name="Sanders M.J."/>
            <person name="van Tonder A."/>
            <person name="Ginger M.L."/>
            <person name="Field M.C."/>
            <person name="Barry J.D."/>
            <person name="Hertz-Fowler C."/>
            <person name="Berriman M."/>
        </authorList>
    </citation>
    <scope>NUCLEOTIDE SEQUENCE</scope>
    <source>
        <strain evidence="2">IL3000</strain>
    </source>
</reference>
<accession>G0UP76</accession>
<gene>
    <name evidence="2" type="ORF">TCIL3000_6_4440</name>
</gene>
<feature type="compositionally biased region" description="Polar residues" evidence="1">
    <location>
        <begin position="95"/>
        <end position="107"/>
    </location>
</feature>
<sequence>MERSCRKEEGPLWHNSNVHAWKTKNDITVVNLRNASEQLPSFASSSRQNETVLHTNSRKSLPDTVGGSSVRVTEPTKQESLNELLALMHRKSEQQRASPKGTTTDLISSATTEERSSSSGPNTKGQLFPESKPSKAMDVEFVQGVNFPGERSASSLHVPPRQGGVQAVALFHDPVWGEVAASSNADFFEPQAEQQSSAIAGLRLNGDNVGFSNNDIGPSNVMSAAPTALSPAAPLPPFKASGNAAGATFPPQSQPLVMASPPAQLGYAQSIGLSPGGWANAAPQARGATVGSYQFVGVPVQFMPQSAMMAMPQAYRMQYPAYPVQAQPAHITQVMHQPAVYRPPSAQELHQVQYQKGPVPQDATPRPGTNVGAAPFVPGGRSI</sequence>
<feature type="compositionally biased region" description="Polar residues" evidence="1">
    <location>
        <begin position="39"/>
        <end position="59"/>
    </location>
</feature>
<feature type="region of interest" description="Disordered" evidence="1">
    <location>
        <begin position="357"/>
        <end position="383"/>
    </location>
</feature>
<organism evidence="2">
    <name type="scientific">Trypanosoma congolense (strain IL3000)</name>
    <dbReference type="NCBI Taxonomy" id="1068625"/>
    <lineage>
        <taxon>Eukaryota</taxon>
        <taxon>Discoba</taxon>
        <taxon>Euglenozoa</taxon>
        <taxon>Kinetoplastea</taxon>
        <taxon>Metakinetoplastina</taxon>
        <taxon>Trypanosomatida</taxon>
        <taxon>Trypanosomatidae</taxon>
        <taxon>Trypanosoma</taxon>
        <taxon>Nannomonas</taxon>
    </lineage>
</organism>
<evidence type="ECO:0000256" key="1">
    <source>
        <dbReference type="SAM" id="MobiDB-lite"/>
    </source>
</evidence>
<name>G0UP76_TRYCI</name>
<feature type="region of interest" description="Disordered" evidence="1">
    <location>
        <begin position="39"/>
        <end position="78"/>
    </location>
</feature>
<dbReference type="EMBL" id="HE575319">
    <property type="protein sequence ID" value="CCC91187.1"/>
    <property type="molecule type" value="Genomic_DNA"/>
</dbReference>
<evidence type="ECO:0000313" key="2">
    <source>
        <dbReference type="EMBL" id="CCC91187.1"/>
    </source>
</evidence>
<feature type="region of interest" description="Disordered" evidence="1">
    <location>
        <begin position="91"/>
        <end position="135"/>
    </location>
</feature>
<protein>
    <submittedName>
        <fullName evidence="2">Uncharacterized protein</fullName>
    </submittedName>
</protein>
<proteinExistence type="predicted"/>
<dbReference type="VEuPathDB" id="TriTrypDB:TcIL3000_6_4440"/>